<dbReference type="RefSeq" id="WP_215584657.1">
    <property type="nucleotide sequence ID" value="NZ_CP073754.1"/>
</dbReference>
<gene>
    <name evidence="1" type="ORF">KEF85_07625</name>
</gene>
<dbReference type="Pfam" id="PF24585">
    <property type="entry name" value="YunG"/>
    <property type="match status" value="1"/>
</dbReference>
<accession>A0A975RAB5</accession>
<dbReference type="Proteomes" id="UP000676649">
    <property type="component" value="Chromosome"/>
</dbReference>
<dbReference type="InterPro" id="IPR056238">
    <property type="entry name" value="YunG-like"/>
</dbReference>
<proteinExistence type="predicted"/>
<evidence type="ECO:0000313" key="1">
    <source>
        <dbReference type="EMBL" id="QWF72305.1"/>
    </source>
</evidence>
<evidence type="ECO:0000313" key="2">
    <source>
        <dbReference type="Proteomes" id="UP000676649"/>
    </source>
</evidence>
<reference evidence="1" key="1">
    <citation type="submission" date="2021-04" db="EMBL/GenBank/DDBJ databases">
        <title>Draft genome sequence data of methanotrophic Methylovulum sp. strain S1L and Methylomonas sp. strain S2AM isolated from boreal lake water columns.</title>
        <authorList>
            <person name="Rissanen A.J."/>
            <person name="Mangayil R."/>
            <person name="Svenning M.M."/>
            <person name="Khanongnuch R."/>
        </authorList>
    </citation>
    <scope>NUCLEOTIDE SEQUENCE</scope>
    <source>
        <strain evidence="1">S2AM</strain>
    </source>
</reference>
<keyword evidence="2" id="KW-1185">Reference proteome</keyword>
<dbReference type="EMBL" id="CP073754">
    <property type="protein sequence ID" value="QWF72305.1"/>
    <property type="molecule type" value="Genomic_DNA"/>
</dbReference>
<name>A0A975RAB5_9GAMM</name>
<sequence length="132" mass="15361">MKHIKDFNLEVLLRALEASWSSKTSLCYNPEIAPLSYGQCANTAIVIFETFGGEILKTEVRKTDGRMIQHFYNRIDGQRYDFTKDQFFIIKNYWCELTYKDIKSNVEEAKAELIFGQLAAMRDAFQKELDAL</sequence>
<organism evidence="1 2">
    <name type="scientific">Methylomonas paludis</name>
    <dbReference type="NCBI Taxonomy" id="1173101"/>
    <lineage>
        <taxon>Bacteria</taxon>
        <taxon>Pseudomonadati</taxon>
        <taxon>Pseudomonadota</taxon>
        <taxon>Gammaproteobacteria</taxon>
        <taxon>Methylococcales</taxon>
        <taxon>Methylococcaceae</taxon>
        <taxon>Methylomonas</taxon>
    </lineage>
</organism>
<dbReference type="KEGG" id="mpad:KEF85_07625"/>
<dbReference type="AlphaFoldDB" id="A0A975RAB5"/>
<protein>
    <submittedName>
        <fullName evidence="1">Uncharacterized protein</fullName>
    </submittedName>
</protein>